<keyword evidence="2" id="KW-0805">Transcription regulation</keyword>
<sequence length="255" mass="29250">MLPITETPPHEAIPAAQDPASAASHAQRLIGRRVKVQWGSPHSKQVEPRRPSSPKSSAFLGVSWHRSTRRWHAYITVDSQQHSLGYYIDEEEAARVHDAGARMVHGQKALVNFRLLPQELEWDGRQLDFTKSDSEPEPETEKEWYNGTVYDFEEDSGLHLVEYDDRERKWHNLQQEALEKRLVWLDEPSRLVARDVDVIGLQERLAGQKVILKANRAELDCTRQMAHEAALKIAVLKEQLAHKEAVILSLRHICP</sequence>
<dbReference type="SUPFAM" id="SSF54171">
    <property type="entry name" value="DNA-binding domain"/>
    <property type="match status" value="1"/>
</dbReference>
<keyword evidence="9" id="KW-1185">Reference proteome</keyword>
<dbReference type="InterPro" id="IPR016177">
    <property type="entry name" value="DNA-bd_dom_sf"/>
</dbReference>
<keyword evidence="3" id="KW-0238">DNA-binding</keyword>
<proteinExistence type="predicted"/>
<dbReference type="InterPro" id="IPR036955">
    <property type="entry name" value="AP2/ERF_dom_sf"/>
</dbReference>
<dbReference type="GO" id="GO:0003677">
    <property type="term" value="F:DNA binding"/>
    <property type="evidence" value="ECO:0007669"/>
    <property type="project" value="UniProtKB-KW"/>
</dbReference>
<keyword evidence="5" id="KW-0539">Nucleus</keyword>
<dbReference type="AlphaFoldDB" id="A0AAV1IJX1"/>
<evidence type="ECO:0000256" key="1">
    <source>
        <dbReference type="ARBA" id="ARBA00004123"/>
    </source>
</evidence>
<evidence type="ECO:0000256" key="6">
    <source>
        <dbReference type="SAM" id="MobiDB-lite"/>
    </source>
</evidence>
<protein>
    <recommendedName>
        <fullName evidence="7">AP2/ERF domain-containing protein</fullName>
    </recommendedName>
</protein>
<reference evidence="8 9" key="1">
    <citation type="submission" date="2023-10" db="EMBL/GenBank/DDBJ databases">
        <authorList>
            <person name="Maclean D."/>
            <person name="Macfadyen A."/>
        </authorList>
    </citation>
    <scope>NUCLEOTIDE SEQUENCE [LARGE SCALE GENOMIC DNA]</scope>
</reference>
<dbReference type="InterPro" id="IPR001471">
    <property type="entry name" value="AP2/ERF_dom"/>
</dbReference>
<evidence type="ECO:0000256" key="5">
    <source>
        <dbReference type="ARBA" id="ARBA00023242"/>
    </source>
</evidence>
<feature type="region of interest" description="Disordered" evidence="6">
    <location>
        <begin position="1"/>
        <end position="25"/>
    </location>
</feature>
<dbReference type="PROSITE" id="PS51032">
    <property type="entry name" value="AP2_ERF"/>
    <property type="match status" value="1"/>
</dbReference>
<evidence type="ECO:0000313" key="9">
    <source>
        <dbReference type="Proteomes" id="UP001314263"/>
    </source>
</evidence>
<accession>A0AAV1IJX1</accession>
<evidence type="ECO:0000259" key="7">
    <source>
        <dbReference type="PROSITE" id="PS51032"/>
    </source>
</evidence>
<feature type="domain" description="AP2/ERF" evidence="7">
    <location>
        <begin position="58"/>
        <end position="114"/>
    </location>
</feature>
<dbReference type="Proteomes" id="UP001314263">
    <property type="component" value="Unassembled WGS sequence"/>
</dbReference>
<dbReference type="EMBL" id="CAUYUE010000017">
    <property type="protein sequence ID" value="CAK0787636.1"/>
    <property type="molecule type" value="Genomic_DNA"/>
</dbReference>
<comment type="subcellular location">
    <subcellularLocation>
        <location evidence="1">Nucleus</location>
    </subcellularLocation>
</comment>
<dbReference type="GO" id="GO:0003700">
    <property type="term" value="F:DNA-binding transcription factor activity"/>
    <property type="evidence" value="ECO:0007669"/>
    <property type="project" value="InterPro"/>
</dbReference>
<gene>
    <name evidence="8" type="ORF">CVIRNUC_010858</name>
</gene>
<keyword evidence="4" id="KW-0804">Transcription</keyword>
<feature type="compositionally biased region" description="Low complexity" evidence="6">
    <location>
        <begin position="12"/>
        <end position="25"/>
    </location>
</feature>
<dbReference type="GO" id="GO:0005634">
    <property type="term" value="C:nucleus"/>
    <property type="evidence" value="ECO:0007669"/>
    <property type="project" value="UniProtKB-SubCell"/>
</dbReference>
<name>A0AAV1IJX1_9CHLO</name>
<evidence type="ECO:0000256" key="3">
    <source>
        <dbReference type="ARBA" id="ARBA00023125"/>
    </source>
</evidence>
<evidence type="ECO:0000256" key="4">
    <source>
        <dbReference type="ARBA" id="ARBA00023163"/>
    </source>
</evidence>
<dbReference type="SMART" id="SM00380">
    <property type="entry name" value="AP2"/>
    <property type="match status" value="1"/>
</dbReference>
<organism evidence="8 9">
    <name type="scientific">Coccomyxa viridis</name>
    <dbReference type="NCBI Taxonomy" id="1274662"/>
    <lineage>
        <taxon>Eukaryota</taxon>
        <taxon>Viridiplantae</taxon>
        <taxon>Chlorophyta</taxon>
        <taxon>core chlorophytes</taxon>
        <taxon>Trebouxiophyceae</taxon>
        <taxon>Trebouxiophyceae incertae sedis</taxon>
        <taxon>Coccomyxaceae</taxon>
        <taxon>Coccomyxa</taxon>
    </lineage>
</organism>
<dbReference type="Gene3D" id="3.30.730.10">
    <property type="entry name" value="AP2/ERF domain"/>
    <property type="match status" value="1"/>
</dbReference>
<evidence type="ECO:0000313" key="8">
    <source>
        <dbReference type="EMBL" id="CAK0787636.1"/>
    </source>
</evidence>
<feature type="region of interest" description="Disordered" evidence="6">
    <location>
        <begin position="37"/>
        <end position="57"/>
    </location>
</feature>
<comment type="caution">
    <text evidence="8">The sequence shown here is derived from an EMBL/GenBank/DDBJ whole genome shotgun (WGS) entry which is preliminary data.</text>
</comment>
<evidence type="ECO:0000256" key="2">
    <source>
        <dbReference type="ARBA" id="ARBA00023015"/>
    </source>
</evidence>